<comment type="subunit">
    <text evidence="2">Monomer.</text>
</comment>
<evidence type="ECO:0000313" key="7">
    <source>
        <dbReference type="RefSeq" id="XP_027090417.2"/>
    </source>
</evidence>
<keyword evidence="3" id="KW-0017">Alkaloid metabolism</keyword>
<evidence type="ECO:0000256" key="4">
    <source>
        <dbReference type="ARBA" id="ARBA00022679"/>
    </source>
</evidence>
<evidence type="ECO:0000256" key="2">
    <source>
        <dbReference type="ARBA" id="ARBA00011245"/>
    </source>
</evidence>
<dbReference type="PANTHER" id="PTHR31623">
    <property type="entry name" value="F21J9.9"/>
    <property type="match status" value="1"/>
</dbReference>
<reference evidence="6" key="1">
    <citation type="journal article" date="2025" name="Foods">
        <title>Unveiling the Microbial Signatures of Arabica Coffee Cherries: Insights into Ripeness Specific Diversity, Functional Traits, and Implications for Quality and Safety.</title>
        <authorList>
            <consortium name="RefSeq"/>
            <person name="Tenea G.N."/>
            <person name="Cifuentes V."/>
            <person name="Reyes P."/>
            <person name="Cevallos-Vallejos M."/>
        </authorList>
    </citation>
    <scope>NUCLEOTIDE SEQUENCE [LARGE SCALE GENOMIC DNA]</scope>
</reference>
<keyword evidence="4" id="KW-0808">Transferase</keyword>
<keyword evidence="5" id="KW-0012">Acyltransferase</keyword>
<reference evidence="7" key="2">
    <citation type="submission" date="2025-08" db="UniProtKB">
        <authorList>
            <consortium name="RefSeq"/>
        </authorList>
    </citation>
    <scope>IDENTIFICATION</scope>
    <source>
        <tissue evidence="7">Leaves</tissue>
    </source>
</reference>
<sequence>MEVQLISQVIVKPSSPTPSHLKIFKLSLLDQLIPAPYAPIVLFYPNYNGASYPQILKRVEKLEQSLSKTLASFYPLAGTIQDDLSIECNDKGAYFATTKVDCHLFQFLSKPDLQLICKFLPCDVGSVGPMAGTRVTNIQVNVFECGGIAIGLCISHRILDGAALKSFLKSWAATATGAEENAGPNFIASSLFPATDFWLKDSALAMWGASFKVGRSVTKRFVFDAASIASLRAMATSSGARCLTRVEAISAFLWKCSMAASEANSGYRKSSMLTHVVNLRPRAAPTLSEHSIGNLIWISGARCLVNQDKGMPALADQIQYSISKINSDYVKKMHGNEGPALMWKSLKEIGDFGSKEAAVDYLGFSSWCGFGFYEIDFGWGKPIWVSSFAVNAPVFMNLIILMETRLGDGIEAWVTLDQQEMDIMEHDQELMAFISVDPSPL</sequence>
<evidence type="ECO:0000256" key="3">
    <source>
        <dbReference type="ARBA" id="ARBA00022589"/>
    </source>
</evidence>
<dbReference type="GO" id="GO:0009820">
    <property type="term" value="P:alkaloid metabolic process"/>
    <property type="evidence" value="ECO:0007669"/>
    <property type="project" value="UniProtKB-KW"/>
</dbReference>
<dbReference type="Pfam" id="PF02458">
    <property type="entry name" value="Transferase"/>
    <property type="match status" value="1"/>
</dbReference>
<accession>A0A6P6UL13</accession>
<evidence type="ECO:0000256" key="5">
    <source>
        <dbReference type="ARBA" id="ARBA00023315"/>
    </source>
</evidence>
<evidence type="ECO:0000313" key="6">
    <source>
        <dbReference type="Proteomes" id="UP001652660"/>
    </source>
</evidence>
<dbReference type="AlphaFoldDB" id="A0A6P6UL13"/>
<comment type="similarity">
    <text evidence="1">Belongs to the plant acyltransferase family.</text>
</comment>
<gene>
    <name evidence="7" type="primary">LOC113711450</name>
</gene>
<protein>
    <submittedName>
        <fullName evidence="7">Epi-neemfruitin B 7-O-acetyltransferse L7AT-like</fullName>
    </submittedName>
</protein>
<dbReference type="InterPro" id="IPR023213">
    <property type="entry name" value="CAT-like_dom_sf"/>
</dbReference>
<proteinExistence type="inferred from homology"/>
<dbReference type="Gene3D" id="3.30.559.10">
    <property type="entry name" value="Chloramphenicol acetyltransferase-like domain"/>
    <property type="match status" value="2"/>
</dbReference>
<dbReference type="Proteomes" id="UP001652660">
    <property type="component" value="Chromosome 10e"/>
</dbReference>
<dbReference type="GeneID" id="113711450"/>
<dbReference type="RefSeq" id="XP_027090417.2">
    <property type="nucleotide sequence ID" value="XM_027234616.2"/>
</dbReference>
<name>A0A6P6UL13_COFAR</name>
<dbReference type="GO" id="GO:0016746">
    <property type="term" value="F:acyltransferase activity"/>
    <property type="evidence" value="ECO:0007669"/>
    <property type="project" value="UniProtKB-KW"/>
</dbReference>
<evidence type="ECO:0000256" key="1">
    <source>
        <dbReference type="ARBA" id="ARBA00009861"/>
    </source>
</evidence>
<dbReference type="OrthoDB" id="1932220at2759"/>
<dbReference type="PANTHER" id="PTHR31623:SF110">
    <property type="entry name" value="VINORINE SYNTHASE-LIKE"/>
    <property type="match status" value="1"/>
</dbReference>
<organism evidence="6 7">
    <name type="scientific">Coffea arabica</name>
    <name type="common">Arabian coffee</name>
    <dbReference type="NCBI Taxonomy" id="13443"/>
    <lineage>
        <taxon>Eukaryota</taxon>
        <taxon>Viridiplantae</taxon>
        <taxon>Streptophyta</taxon>
        <taxon>Embryophyta</taxon>
        <taxon>Tracheophyta</taxon>
        <taxon>Spermatophyta</taxon>
        <taxon>Magnoliopsida</taxon>
        <taxon>eudicotyledons</taxon>
        <taxon>Gunneridae</taxon>
        <taxon>Pentapetalae</taxon>
        <taxon>asterids</taxon>
        <taxon>lamiids</taxon>
        <taxon>Gentianales</taxon>
        <taxon>Rubiaceae</taxon>
        <taxon>Ixoroideae</taxon>
        <taxon>Gardenieae complex</taxon>
        <taxon>Bertiereae - Coffeeae clade</taxon>
        <taxon>Coffeeae</taxon>
        <taxon>Coffea</taxon>
    </lineage>
</organism>
<keyword evidence="6" id="KW-1185">Reference proteome</keyword>